<name>A0A437JCU5_9SPHN</name>
<proteinExistence type="predicted"/>
<dbReference type="Gene3D" id="1.10.10.10">
    <property type="entry name" value="Winged helix-like DNA-binding domain superfamily/Winged helix DNA-binding domain"/>
    <property type="match status" value="1"/>
</dbReference>
<reference evidence="2 3" key="1">
    <citation type="submission" date="2019-01" db="EMBL/GenBank/DDBJ databases">
        <authorList>
            <person name="Chen W.-M."/>
        </authorList>
    </citation>
    <scope>NUCLEOTIDE SEQUENCE [LARGE SCALE GENOMIC DNA]</scope>
    <source>
        <strain evidence="2 3">TLA-22</strain>
    </source>
</reference>
<gene>
    <name evidence="2" type="ORF">ENE74_03875</name>
</gene>
<dbReference type="SUPFAM" id="SSF46785">
    <property type="entry name" value="Winged helix' DNA-binding domain"/>
    <property type="match status" value="1"/>
</dbReference>
<evidence type="ECO:0000313" key="2">
    <source>
        <dbReference type="EMBL" id="RVT43748.1"/>
    </source>
</evidence>
<evidence type="ECO:0000313" key="3">
    <source>
        <dbReference type="Proteomes" id="UP000282977"/>
    </source>
</evidence>
<organism evidence="2 3">
    <name type="scientific">Sphingobium algorifonticola</name>
    <dbReference type="NCBI Taxonomy" id="2008318"/>
    <lineage>
        <taxon>Bacteria</taxon>
        <taxon>Pseudomonadati</taxon>
        <taxon>Pseudomonadota</taxon>
        <taxon>Alphaproteobacteria</taxon>
        <taxon>Sphingomonadales</taxon>
        <taxon>Sphingomonadaceae</taxon>
        <taxon>Sphingobium</taxon>
    </lineage>
</organism>
<feature type="coiled-coil region" evidence="1">
    <location>
        <begin position="180"/>
        <end position="207"/>
    </location>
</feature>
<dbReference type="Proteomes" id="UP000282977">
    <property type="component" value="Unassembled WGS sequence"/>
</dbReference>
<comment type="caution">
    <text evidence="2">The sequence shown here is derived from an EMBL/GenBank/DDBJ whole genome shotgun (WGS) entry which is preliminary data.</text>
</comment>
<accession>A0A437JCU5</accession>
<dbReference type="InterPro" id="IPR036390">
    <property type="entry name" value="WH_DNA-bd_sf"/>
</dbReference>
<dbReference type="RefSeq" id="WP_127689289.1">
    <property type="nucleotide sequence ID" value="NZ_RZUL01000001.1"/>
</dbReference>
<dbReference type="EMBL" id="RZUL01000001">
    <property type="protein sequence ID" value="RVT43748.1"/>
    <property type="molecule type" value="Genomic_DNA"/>
</dbReference>
<evidence type="ECO:0000256" key="1">
    <source>
        <dbReference type="SAM" id="Coils"/>
    </source>
</evidence>
<protein>
    <submittedName>
        <fullName evidence="2">MarR family transcriptional regulator</fullName>
    </submittedName>
</protein>
<keyword evidence="3" id="KW-1185">Reference proteome</keyword>
<dbReference type="OrthoDB" id="7594920at2"/>
<sequence>MTHEIMAFAHAGALEAIDSLSAEPTMVTWADRLVQSAPEWMQDRRPSMLVIADPAAHPRFAALAEGFGARQLGSVSLAQASDRLTRIADVDIILLDAADTLDLRVLLPQVAAMVTDGDSRLILATPQDALDATFSALAAHGLLDDTVQWLCAPDDADWAAAFALACRGKRRTMALHDVGRESDNNRLQRLSEDVERLARTLDQLRAGLAGDFGKAHGGNGRADGAVRDRNAAYNPPHAPGWPIVSSPAQGAEGEERMTAQTVRDLLRSRRLRDQFFGDDLFGDPAWDMMLDLMAARLAGERVSVSSLCIASAVPPTTALRWIRDLTGRGIFERRPDPLDGRRVFIALSDDAAEAMQRWYGASRRARREGSA</sequence>
<keyword evidence="1" id="KW-0175">Coiled coil</keyword>
<dbReference type="AlphaFoldDB" id="A0A437JCU5"/>
<dbReference type="InterPro" id="IPR036388">
    <property type="entry name" value="WH-like_DNA-bd_sf"/>
</dbReference>